<feature type="transmembrane region" description="Helical" evidence="2">
    <location>
        <begin position="318"/>
        <end position="338"/>
    </location>
</feature>
<gene>
    <name evidence="4" type="ORF">ElP_01500</name>
</gene>
<sequence precursor="true">MRCANRRAGRVVGALMLVGLAGVLGGASAAGADIIGTVESVDRETKTVVVVQDGSGRKVAVKVTPTTAIEVHGEQGIDLEHLEEGTHVVVLDDVVAAAIRVENEVVGSIRSVDPEGGLLVIDEPGQSGPVSFPLSPETLLRRLSGGEVEAEDLRPGMPVTIVHSSGSPTRITVEEPPAGMVGEFWENFRHNLFKPLLLFFYAGFLIPLLGVKFEFPYVIYQGLTIYLLIAIGWHGGEELAMLDASSLGTAAGFMGVGFVTNLFIGVLAFGILRAATKLRRIDAATVAGYYGSDSAGTFVTCLGVLGSLHLAYAPYMPVMLAVMEIPGCLVALVLVSSLRKRGMDGDGNCPDEPGFTPGNGKASHDTAFEIQHQLDLADEEKMALERGYHEHEQQEEEHRLARGHAPGRPAPGKPPALLSKELLHEVFFNPGIYLLFAGILIGFISRMQGPDVTNPDDRVFLDLFPGLLCLFLLEMGMTASRKLKDLKVAGPAFIAFGLIAPNVFATIGISVAHAYSMALGQPFDIGTYALFAVLCGAASYIAVPAVQRLAIPEASPTLPLAASLGLTFSYNVTIGIPVYIEIAKLITRMLPVG</sequence>
<proteinExistence type="predicted"/>
<feature type="transmembrane region" description="Helical" evidence="2">
    <location>
        <begin position="293"/>
        <end position="312"/>
    </location>
</feature>
<dbReference type="InterPro" id="IPR010293">
    <property type="entry name" value="Sbt_1"/>
</dbReference>
<evidence type="ECO:0000313" key="4">
    <source>
        <dbReference type="EMBL" id="QDV32322.1"/>
    </source>
</evidence>
<dbReference type="PANTHER" id="PTHR40400:SF1">
    <property type="entry name" value="SLR1512 PROTEIN"/>
    <property type="match status" value="1"/>
</dbReference>
<evidence type="ECO:0008006" key="6">
    <source>
        <dbReference type="Google" id="ProtNLM"/>
    </source>
</evidence>
<evidence type="ECO:0000256" key="1">
    <source>
        <dbReference type="SAM" id="MobiDB-lite"/>
    </source>
</evidence>
<feature type="region of interest" description="Disordered" evidence="1">
    <location>
        <begin position="388"/>
        <end position="413"/>
    </location>
</feature>
<evidence type="ECO:0000313" key="5">
    <source>
        <dbReference type="Proteomes" id="UP000317835"/>
    </source>
</evidence>
<dbReference type="Proteomes" id="UP000317835">
    <property type="component" value="Chromosome"/>
</dbReference>
<feature type="signal peptide" evidence="3">
    <location>
        <begin position="1"/>
        <end position="29"/>
    </location>
</feature>
<feature type="transmembrane region" description="Helical" evidence="2">
    <location>
        <begin position="558"/>
        <end position="580"/>
    </location>
</feature>
<feature type="transmembrane region" description="Helical" evidence="2">
    <location>
        <begin position="247"/>
        <end position="272"/>
    </location>
</feature>
<feature type="transmembrane region" description="Helical" evidence="2">
    <location>
        <begin position="192"/>
        <end position="210"/>
    </location>
</feature>
<feature type="transmembrane region" description="Helical" evidence="2">
    <location>
        <begin position="492"/>
        <end position="515"/>
    </location>
</feature>
<organism evidence="4 5">
    <name type="scientific">Tautonia plasticadhaerens</name>
    <dbReference type="NCBI Taxonomy" id="2527974"/>
    <lineage>
        <taxon>Bacteria</taxon>
        <taxon>Pseudomonadati</taxon>
        <taxon>Planctomycetota</taxon>
        <taxon>Planctomycetia</taxon>
        <taxon>Isosphaerales</taxon>
        <taxon>Isosphaeraceae</taxon>
        <taxon>Tautonia</taxon>
    </lineage>
</organism>
<accession>A0A518GUR4</accession>
<evidence type="ECO:0000256" key="3">
    <source>
        <dbReference type="SAM" id="SignalP"/>
    </source>
</evidence>
<dbReference type="AlphaFoldDB" id="A0A518GUR4"/>
<feature type="compositionally biased region" description="Basic and acidic residues" evidence="1">
    <location>
        <begin position="388"/>
        <end position="400"/>
    </location>
</feature>
<keyword evidence="2" id="KW-0472">Membrane</keyword>
<dbReference type="EMBL" id="CP036426">
    <property type="protein sequence ID" value="QDV32322.1"/>
    <property type="molecule type" value="Genomic_DNA"/>
</dbReference>
<keyword evidence="5" id="KW-1185">Reference proteome</keyword>
<feature type="transmembrane region" description="Helical" evidence="2">
    <location>
        <begin position="527"/>
        <end position="546"/>
    </location>
</feature>
<keyword evidence="3" id="KW-0732">Signal</keyword>
<keyword evidence="2" id="KW-1133">Transmembrane helix</keyword>
<feature type="transmembrane region" description="Helical" evidence="2">
    <location>
        <begin position="459"/>
        <end position="480"/>
    </location>
</feature>
<feature type="transmembrane region" description="Helical" evidence="2">
    <location>
        <begin position="426"/>
        <end position="447"/>
    </location>
</feature>
<feature type="transmembrane region" description="Helical" evidence="2">
    <location>
        <begin position="217"/>
        <end position="235"/>
    </location>
</feature>
<reference evidence="4 5" key="1">
    <citation type="submission" date="2019-02" db="EMBL/GenBank/DDBJ databases">
        <title>Deep-cultivation of Planctomycetes and their phenomic and genomic characterization uncovers novel biology.</title>
        <authorList>
            <person name="Wiegand S."/>
            <person name="Jogler M."/>
            <person name="Boedeker C."/>
            <person name="Pinto D."/>
            <person name="Vollmers J."/>
            <person name="Rivas-Marin E."/>
            <person name="Kohn T."/>
            <person name="Peeters S.H."/>
            <person name="Heuer A."/>
            <person name="Rast P."/>
            <person name="Oberbeckmann S."/>
            <person name="Bunk B."/>
            <person name="Jeske O."/>
            <person name="Meyerdierks A."/>
            <person name="Storesund J.E."/>
            <person name="Kallscheuer N."/>
            <person name="Luecker S."/>
            <person name="Lage O.M."/>
            <person name="Pohl T."/>
            <person name="Merkel B.J."/>
            <person name="Hornburger P."/>
            <person name="Mueller R.-W."/>
            <person name="Bruemmer F."/>
            <person name="Labrenz M."/>
            <person name="Spormann A.M."/>
            <person name="Op den Camp H."/>
            <person name="Overmann J."/>
            <person name="Amann R."/>
            <person name="Jetten M.S.M."/>
            <person name="Mascher T."/>
            <person name="Medema M.H."/>
            <person name="Devos D.P."/>
            <person name="Kaster A.-K."/>
            <person name="Ovreas L."/>
            <person name="Rohde M."/>
            <person name="Galperin M.Y."/>
            <person name="Jogler C."/>
        </authorList>
    </citation>
    <scope>NUCLEOTIDE SEQUENCE [LARGE SCALE GENOMIC DNA]</scope>
    <source>
        <strain evidence="4 5">ElP</strain>
    </source>
</reference>
<dbReference type="PANTHER" id="PTHR40400">
    <property type="entry name" value="SLR1512 PROTEIN"/>
    <property type="match status" value="1"/>
</dbReference>
<name>A0A518GUR4_9BACT</name>
<dbReference type="Pfam" id="PF05982">
    <property type="entry name" value="Sbt_1"/>
    <property type="match status" value="1"/>
</dbReference>
<feature type="chain" id="PRO_5021730942" description="Sodium-dependent bicarbonate transport family permease" evidence="3">
    <location>
        <begin position="30"/>
        <end position="593"/>
    </location>
</feature>
<dbReference type="KEGG" id="tpla:ElP_01500"/>
<evidence type="ECO:0000256" key="2">
    <source>
        <dbReference type="SAM" id="Phobius"/>
    </source>
</evidence>
<protein>
    <recommendedName>
        <fullName evidence="6">Sodium-dependent bicarbonate transport family permease</fullName>
    </recommendedName>
</protein>
<keyword evidence="2" id="KW-0812">Transmembrane</keyword>